<evidence type="ECO:0000259" key="1">
    <source>
        <dbReference type="Pfam" id="PF05699"/>
    </source>
</evidence>
<proteinExistence type="predicted"/>
<accession>A0A2N5S1J5</accession>
<evidence type="ECO:0000313" key="2">
    <source>
        <dbReference type="EMBL" id="PLW07103.1"/>
    </source>
</evidence>
<reference evidence="2 3" key="1">
    <citation type="submission" date="2017-11" db="EMBL/GenBank/DDBJ databases">
        <title>De novo assembly and phasing of dikaryotic genomes from two isolates of Puccinia coronata f. sp. avenae, the causal agent of oat crown rust.</title>
        <authorList>
            <person name="Miller M.E."/>
            <person name="Zhang Y."/>
            <person name="Omidvar V."/>
            <person name="Sperschneider J."/>
            <person name="Schwessinger B."/>
            <person name="Raley C."/>
            <person name="Palmer J.M."/>
            <person name="Garnica D."/>
            <person name="Upadhyaya N."/>
            <person name="Rathjen J."/>
            <person name="Taylor J.M."/>
            <person name="Park R.F."/>
            <person name="Dodds P.N."/>
            <person name="Hirsch C.D."/>
            <person name="Kianian S.F."/>
            <person name="Figueroa M."/>
        </authorList>
    </citation>
    <scope>NUCLEOTIDE SEQUENCE [LARGE SCALE GENOMIC DNA]</scope>
    <source>
        <strain evidence="2">12NC29</strain>
    </source>
</reference>
<dbReference type="EMBL" id="PGCJ01001256">
    <property type="protein sequence ID" value="PLW07103.1"/>
    <property type="molecule type" value="Genomic_DNA"/>
</dbReference>
<name>A0A2N5S1J5_9BASI</name>
<feature type="domain" description="HAT C-terminal dimerisation" evidence="1">
    <location>
        <begin position="3"/>
        <end position="54"/>
    </location>
</feature>
<protein>
    <recommendedName>
        <fullName evidence="1">HAT C-terminal dimerisation domain-containing protein</fullName>
    </recommendedName>
</protein>
<dbReference type="GO" id="GO:0046983">
    <property type="term" value="F:protein dimerization activity"/>
    <property type="evidence" value="ECO:0007669"/>
    <property type="project" value="InterPro"/>
</dbReference>
<dbReference type="InterPro" id="IPR012337">
    <property type="entry name" value="RNaseH-like_sf"/>
</dbReference>
<dbReference type="Pfam" id="PF05699">
    <property type="entry name" value="Dimer_Tnp_hAT"/>
    <property type="match status" value="1"/>
</dbReference>
<dbReference type="OrthoDB" id="2505875at2759"/>
<dbReference type="AlphaFoldDB" id="A0A2N5S1J5"/>
<keyword evidence="3" id="KW-1185">Reference proteome</keyword>
<dbReference type="InterPro" id="IPR008906">
    <property type="entry name" value="HATC_C_dom"/>
</dbReference>
<gene>
    <name evidence="2" type="ORF">PCANC_25737</name>
</gene>
<sequence length="87" mass="9256">MVEEFPLLSSIARDVLACAGSSATVKQKFSAAADVCSSKRKSLAVLTIERCTVIDEAEGKAKFSTQVANLSAKIKSNKIKHVGTIEK</sequence>
<dbReference type="SUPFAM" id="SSF53098">
    <property type="entry name" value="Ribonuclease H-like"/>
    <property type="match status" value="1"/>
</dbReference>
<dbReference type="Proteomes" id="UP000235388">
    <property type="component" value="Unassembled WGS sequence"/>
</dbReference>
<organism evidence="2 3">
    <name type="scientific">Puccinia coronata f. sp. avenae</name>
    <dbReference type="NCBI Taxonomy" id="200324"/>
    <lineage>
        <taxon>Eukaryota</taxon>
        <taxon>Fungi</taxon>
        <taxon>Dikarya</taxon>
        <taxon>Basidiomycota</taxon>
        <taxon>Pucciniomycotina</taxon>
        <taxon>Pucciniomycetes</taxon>
        <taxon>Pucciniales</taxon>
        <taxon>Pucciniaceae</taxon>
        <taxon>Puccinia</taxon>
    </lineage>
</organism>
<evidence type="ECO:0000313" key="3">
    <source>
        <dbReference type="Proteomes" id="UP000235388"/>
    </source>
</evidence>
<comment type="caution">
    <text evidence="2">The sequence shown here is derived from an EMBL/GenBank/DDBJ whole genome shotgun (WGS) entry which is preliminary data.</text>
</comment>